<evidence type="ECO:0000256" key="1">
    <source>
        <dbReference type="SAM" id="MobiDB-lite"/>
    </source>
</evidence>
<protein>
    <submittedName>
        <fullName evidence="3">IS110 family transposase</fullName>
    </submittedName>
</protein>
<dbReference type="GO" id="GO:0003677">
    <property type="term" value="F:DNA binding"/>
    <property type="evidence" value="ECO:0007669"/>
    <property type="project" value="InterPro"/>
</dbReference>
<reference evidence="3 4" key="1">
    <citation type="submission" date="2020-11" db="EMBL/GenBank/DDBJ databases">
        <title>Arthrobacter antarcticus sp. nov., isolated from Antarctic Soil.</title>
        <authorList>
            <person name="Li J."/>
        </authorList>
    </citation>
    <scope>NUCLEOTIDE SEQUENCE [LARGE SCALE GENOMIC DNA]</scope>
    <source>
        <strain evidence="3 4">Z1-20</strain>
    </source>
</reference>
<evidence type="ECO:0000313" key="3">
    <source>
        <dbReference type="EMBL" id="MBG0741841.1"/>
    </source>
</evidence>
<organism evidence="3 4">
    <name type="scientific">Arthrobacter terrae</name>
    <dbReference type="NCBI Taxonomy" id="2935737"/>
    <lineage>
        <taxon>Bacteria</taxon>
        <taxon>Bacillati</taxon>
        <taxon>Actinomycetota</taxon>
        <taxon>Actinomycetes</taxon>
        <taxon>Micrococcales</taxon>
        <taxon>Micrococcaceae</taxon>
        <taxon>Arthrobacter</taxon>
    </lineage>
</organism>
<sequence length="213" mass="23117">MTEALICCFSDHHRFMVRLFPDRIDARSADIDRLTQRIETALVPFRLVRELLISIAGFSTPAADVFIAETGADMSAFPTAARFASWARTVPGSNESADRIRSTKTRPGNAYLKGALGVAALAVSKTTNTYHSADNRRIMVHRGRSKPISRSNTPCSLPPVTCQLPANSIVTQVSTISSAALPARPKPAPSAISQQPTRSLRIPSQGHPRLRCP</sequence>
<dbReference type="Pfam" id="PF02371">
    <property type="entry name" value="Transposase_20"/>
    <property type="match status" value="1"/>
</dbReference>
<keyword evidence="4" id="KW-1185">Reference proteome</keyword>
<evidence type="ECO:0000259" key="2">
    <source>
        <dbReference type="Pfam" id="PF02371"/>
    </source>
</evidence>
<dbReference type="PANTHER" id="PTHR33055:SF15">
    <property type="entry name" value="TRANSPOSASE-RELATED"/>
    <property type="match status" value="1"/>
</dbReference>
<dbReference type="InterPro" id="IPR003346">
    <property type="entry name" value="Transposase_20"/>
</dbReference>
<proteinExistence type="predicted"/>
<dbReference type="GO" id="GO:0006313">
    <property type="term" value="P:DNA transposition"/>
    <property type="evidence" value="ECO:0007669"/>
    <property type="project" value="InterPro"/>
</dbReference>
<dbReference type="Proteomes" id="UP000655366">
    <property type="component" value="Unassembled WGS sequence"/>
</dbReference>
<dbReference type="GO" id="GO:0004803">
    <property type="term" value="F:transposase activity"/>
    <property type="evidence" value="ECO:0007669"/>
    <property type="project" value="InterPro"/>
</dbReference>
<dbReference type="PANTHER" id="PTHR33055">
    <property type="entry name" value="TRANSPOSASE FOR INSERTION SEQUENCE ELEMENT IS1111A"/>
    <property type="match status" value="1"/>
</dbReference>
<dbReference type="EMBL" id="JADNYM010000048">
    <property type="protein sequence ID" value="MBG0741841.1"/>
    <property type="molecule type" value="Genomic_DNA"/>
</dbReference>
<evidence type="ECO:0000313" key="4">
    <source>
        <dbReference type="Proteomes" id="UP000655366"/>
    </source>
</evidence>
<feature type="domain" description="Transposase IS116/IS110/IS902 C-terminal" evidence="2">
    <location>
        <begin position="50"/>
        <end position="127"/>
    </location>
</feature>
<dbReference type="InterPro" id="IPR047650">
    <property type="entry name" value="Transpos_IS110"/>
</dbReference>
<gene>
    <name evidence="3" type="ORF">IV500_21055</name>
</gene>
<accession>A0A931CVR0</accession>
<comment type="caution">
    <text evidence="3">The sequence shown here is derived from an EMBL/GenBank/DDBJ whole genome shotgun (WGS) entry which is preliminary data.</text>
</comment>
<feature type="region of interest" description="Disordered" evidence="1">
    <location>
        <begin position="180"/>
        <end position="213"/>
    </location>
</feature>
<name>A0A931CVR0_9MICC</name>
<dbReference type="AlphaFoldDB" id="A0A931CVR0"/>